<keyword evidence="2" id="KW-1185">Reference proteome</keyword>
<evidence type="ECO:0000313" key="2">
    <source>
        <dbReference type="Proteomes" id="UP001165079"/>
    </source>
</evidence>
<dbReference type="EMBL" id="BSTX01000004">
    <property type="protein sequence ID" value="GLZ80653.1"/>
    <property type="molecule type" value="Genomic_DNA"/>
</dbReference>
<accession>A0A9W6SRB2</accession>
<dbReference type="Proteomes" id="UP001165079">
    <property type="component" value="Unassembled WGS sequence"/>
</dbReference>
<gene>
    <name evidence="1" type="ORF">Afil01_54600</name>
</gene>
<comment type="caution">
    <text evidence="1">The sequence shown here is derived from an EMBL/GenBank/DDBJ whole genome shotgun (WGS) entry which is preliminary data.</text>
</comment>
<reference evidence="1" key="1">
    <citation type="submission" date="2023-03" db="EMBL/GenBank/DDBJ databases">
        <title>Actinorhabdospora filicis NBRC 111898.</title>
        <authorList>
            <person name="Ichikawa N."/>
            <person name="Sato H."/>
            <person name="Tonouchi N."/>
        </authorList>
    </citation>
    <scope>NUCLEOTIDE SEQUENCE</scope>
    <source>
        <strain evidence="1">NBRC 111898</strain>
    </source>
</reference>
<sequence>MIGLVGSVKAVTGAVGRQCEAVGASRLGIVFQVDYFFGGAQSPPRWGERNRGVRVVHQTAHRGTCG</sequence>
<name>A0A9W6SRB2_9ACTN</name>
<organism evidence="1 2">
    <name type="scientific">Actinorhabdospora filicis</name>
    <dbReference type="NCBI Taxonomy" id="1785913"/>
    <lineage>
        <taxon>Bacteria</taxon>
        <taxon>Bacillati</taxon>
        <taxon>Actinomycetota</taxon>
        <taxon>Actinomycetes</taxon>
        <taxon>Micromonosporales</taxon>
        <taxon>Micromonosporaceae</taxon>
        <taxon>Actinorhabdospora</taxon>
    </lineage>
</organism>
<dbReference type="AlphaFoldDB" id="A0A9W6SRB2"/>
<proteinExistence type="predicted"/>
<evidence type="ECO:0000313" key="1">
    <source>
        <dbReference type="EMBL" id="GLZ80653.1"/>
    </source>
</evidence>
<protein>
    <submittedName>
        <fullName evidence="1">Uncharacterized protein</fullName>
    </submittedName>
</protein>